<dbReference type="InterPro" id="IPR051757">
    <property type="entry name" value="Beta-gal_alpha2-3_sialyltrans"/>
</dbReference>
<comment type="catalytic activity">
    <reaction evidence="27">
        <text>a globoside GalGb4Cer + CMP-N-acetyl-beta-neuraminate = a globoside MSGG + CMP + H(+)</text>
        <dbReference type="Rhea" id="RHEA:65372"/>
        <dbReference type="ChEBI" id="CHEBI:15378"/>
        <dbReference type="ChEBI" id="CHEBI:57812"/>
        <dbReference type="ChEBI" id="CHEBI:60377"/>
        <dbReference type="ChEBI" id="CHEBI:140623"/>
        <dbReference type="ChEBI" id="CHEBI:140691"/>
    </reaction>
    <physiologicalReaction direction="left-to-right" evidence="27">
        <dbReference type="Rhea" id="RHEA:65373"/>
    </physiologicalReaction>
</comment>
<name>A0A0U2UAG8_SACKO</name>
<feature type="disulfide bond" evidence="34">
    <location>
        <begin position="145"/>
        <end position="284"/>
    </location>
</feature>
<evidence type="ECO:0000256" key="34">
    <source>
        <dbReference type="PIRSR" id="PIRSR005557-2"/>
    </source>
</evidence>
<gene>
    <name evidence="38" type="primary">LOC100377401</name>
</gene>
<proteinExistence type="evidence at transcript level"/>
<feature type="binding site" evidence="33">
    <location>
        <position position="150"/>
    </location>
    <ligand>
        <name>substrate</name>
    </ligand>
</feature>
<sequence>MSYSRVRRRLPVVTFIALIFLLSLFTLMYKLYSPILVSNANMKSTARLKDSFTAATLLSSNCTRMPVWTKGEYKFFDDRYSNISTIWSSKHKEMTPEALQWWLRIQQSKDTFSTSDLRNLVGKLLEIIPDVMPYATNVSNRCLQCAVVGNSGNLRDSRYGQLIDSHDYIMRMNTAKTVGFEKDVGSRTTHHFMYPESFVEVIGETKFVLIPFKPLDVSWLISALTTGTIVRTYMPVRKQINVSKKMIEVYNPAFMYYVHKTWNELHGRYPSTGMLVLLFAMHICDQVNVFGFGATSKGNWDHYYQPPVEPSLEKDSAFKLTGVHNAEFETDIVKQLEEIGKITVYRGSRV</sequence>
<comment type="catalytic activity">
    <reaction evidence="24">
        <text>a ganglioside GM1 (d18:1(4E)) + CMP-N-acetyl-beta-neuraminate = a ganglioside GD1a (d18:1(4E)) + CMP + H(+)</text>
        <dbReference type="Rhea" id="RHEA:18021"/>
        <dbReference type="ChEBI" id="CHEBI:15378"/>
        <dbReference type="ChEBI" id="CHEBI:57812"/>
        <dbReference type="ChEBI" id="CHEBI:60377"/>
        <dbReference type="ChEBI" id="CHEBI:77709"/>
        <dbReference type="ChEBI" id="CHEBI:78445"/>
        <dbReference type="EC" id="2.4.3.2"/>
    </reaction>
    <physiologicalReaction direction="left-to-right" evidence="24">
        <dbReference type="Rhea" id="RHEA:18022"/>
    </physiologicalReaction>
</comment>
<keyword evidence="37" id="KW-1185">Reference proteome</keyword>
<dbReference type="AlphaFoldDB" id="A0A0U2UAG8"/>
<dbReference type="PIRSF" id="PIRSF005557">
    <property type="entry name" value="Sialyl_trans"/>
    <property type="match status" value="1"/>
</dbReference>
<feature type="transmembrane region" description="Helical" evidence="35">
    <location>
        <begin position="12"/>
        <end position="32"/>
    </location>
</feature>
<dbReference type="GO" id="GO:0005576">
    <property type="term" value="C:extracellular region"/>
    <property type="evidence" value="ECO:0007669"/>
    <property type="project" value="UniProtKB-SubCell"/>
</dbReference>
<evidence type="ECO:0000256" key="10">
    <source>
        <dbReference type="ARBA" id="ARBA00022989"/>
    </source>
</evidence>
<evidence type="ECO:0000256" key="20">
    <source>
        <dbReference type="ARBA" id="ARBA00042448"/>
    </source>
</evidence>
<evidence type="ECO:0000256" key="14">
    <source>
        <dbReference type="ARBA" id="ARBA00023157"/>
    </source>
</evidence>
<dbReference type="RefSeq" id="XP_002741496.1">
    <property type="nucleotide sequence ID" value="XM_002741450.2"/>
</dbReference>
<evidence type="ECO:0000256" key="22">
    <source>
        <dbReference type="ARBA" id="ARBA00042991"/>
    </source>
</evidence>
<evidence type="ECO:0000256" key="33">
    <source>
        <dbReference type="PIRSR" id="PIRSR005557-1"/>
    </source>
</evidence>
<dbReference type="EMBL" id="KT876077">
    <property type="protein sequence ID" value="ALR88575.1"/>
    <property type="molecule type" value="mRNA"/>
</dbReference>
<comment type="subunit">
    <text evidence="28">Homodimer; disulfide-linked. Homodimer formation occurs in the endoplasmic reticulum.</text>
</comment>
<dbReference type="InterPro" id="IPR001675">
    <property type="entry name" value="Glyco_trans_29"/>
</dbReference>
<keyword evidence="9" id="KW-0735">Signal-anchor</keyword>
<comment type="catalytic activity">
    <reaction evidence="23">
        <text>a ganglioside GA1 (d18:1(4E)) + CMP-N-acetyl-beta-neuraminate = a ganglioside GM1b (d18:1(4E)) + CMP + H(+)</text>
        <dbReference type="Rhea" id="RHEA:47560"/>
        <dbReference type="ChEBI" id="CHEBI:15378"/>
        <dbReference type="ChEBI" id="CHEBI:27938"/>
        <dbReference type="ChEBI" id="CHEBI:57812"/>
        <dbReference type="ChEBI" id="CHEBI:60377"/>
        <dbReference type="ChEBI" id="CHEBI:78568"/>
    </reaction>
    <physiologicalReaction direction="left-to-right" evidence="23">
        <dbReference type="Rhea" id="RHEA:47561"/>
    </physiologicalReaction>
</comment>
<evidence type="ECO:0000256" key="30">
    <source>
        <dbReference type="ARBA" id="ARBA00081228"/>
    </source>
</evidence>
<keyword evidence="11" id="KW-0333">Golgi apparatus</keyword>
<keyword evidence="14" id="KW-1015">Disulfide bond</keyword>
<evidence type="ECO:0000256" key="19">
    <source>
        <dbReference type="ARBA" id="ARBA00039107"/>
    </source>
</evidence>
<feature type="binding site" evidence="33">
    <location>
        <position position="324"/>
    </location>
    <ligand>
        <name>substrate</name>
    </ligand>
</feature>
<keyword evidence="6 36" id="KW-0328">Glycosyltransferase</keyword>
<feature type="binding site" evidence="33">
    <location>
        <position position="273"/>
    </location>
    <ligand>
        <name>substrate</name>
    </ligand>
</feature>
<dbReference type="GO" id="GO:0000139">
    <property type="term" value="C:Golgi membrane"/>
    <property type="evidence" value="ECO:0007669"/>
    <property type="project" value="UniProtKB-SubCell"/>
</dbReference>
<evidence type="ECO:0000256" key="24">
    <source>
        <dbReference type="ARBA" id="ARBA00043773"/>
    </source>
</evidence>
<evidence type="ECO:0000256" key="32">
    <source>
        <dbReference type="ARBA" id="ARBA00082805"/>
    </source>
</evidence>
<evidence type="ECO:0000256" key="28">
    <source>
        <dbReference type="ARBA" id="ARBA00062545"/>
    </source>
</evidence>
<feature type="binding site" evidence="33">
    <location>
        <position position="302"/>
    </location>
    <ligand>
        <name>substrate</name>
    </ligand>
</feature>
<dbReference type="InterPro" id="IPR038578">
    <property type="entry name" value="GT29-like_sf"/>
</dbReference>
<keyword evidence="8 35" id="KW-0812">Transmembrane</keyword>
<evidence type="ECO:0000256" key="18">
    <source>
        <dbReference type="ARBA" id="ARBA00039106"/>
    </source>
</evidence>
<evidence type="ECO:0000256" key="21">
    <source>
        <dbReference type="ARBA" id="ARBA00042990"/>
    </source>
</evidence>
<evidence type="ECO:0000256" key="15">
    <source>
        <dbReference type="ARBA" id="ARBA00023180"/>
    </source>
</evidence>
<dbReference type="GeneID" id="100377401"/>
<dbReference type="InterPro" id="IPR012163">
    <property type="entry name" value="Sialyl_trans"/>
</dbReference>
<evidence type="ECO:0000256" key="4">
    <source>
        <dbReference type="ARBA" id="ARBA00006003"/>
    </source>
</evidence>
<evidence type="ECO:0000256" key="7">
    <source>
        <dbReference type="ARBA" id="ARBA00022679"/>
    </source>
</evidence>
<reference evidence="38" key="2">
    <citation type="submission" date="2025-05" db="UniProtKB">
        <authorList>
            <consortium name="RefSeq"/>
        </authorList>
    </citation>
    <scope>IDENTIFICATION</scope>
    <source>
        <tissue evidence="38">Testes</tissue>
    </source>
</reference>
<evidence type="ECO:0000256" key="11">
    <source>
        <dbReference type="ARBA" id="ARBA00023034"/>
    </source>
</evidence>
<evidence type="ECO:0000256" key="8">
    <source>
        <dbReference type="ARBA" id="ARBA00022692"/>
    </source>
</evidence>
<evidence type="ECO:0000256" key="13">
    <source>
        <dbReference type="ARBA" id="ARBA00023136"/>
    </source>
</evidence>
<comment type="pathway">
    <text evidence="3">Protein modification; protein glycosylation.</text>
</comment>
<evidence type="ECO:0000256" key="9">
    <source>
        <dbReference type="ARBA" id="ARBA00022968"/>
    </source>
</evidence>
<dbReference type="KEGG" id="sko:100377401"/>
<dbReference type="PANTHER" id="PTHR46032:SF2">
    <property type="entry name" value="GAL BETA 1,3-GALNAC ALPHA-2,3-SIALYL TRANSFERASE-RELATED"/>
    <property type="match status" value="1"/>
</dbReference>
<feature type="binding site" evidence="33">
    <location>
        <position position="269"/>
    </location>
    <ligand>
        <name>substrate</name>
    </ligand>
</feature>
<comment type="subcellular location">
    <subcellularLocation>
        <location evidence="1">Golgi apparatus membrane</location>
        <topology evidence="1">Single-pass type II membrane protein</topology>
    </subcellularLocation>
    <subcellularLocation>
        <location evidence="17">Golgi apparatus</location>
        <location evidence="17">Golgi stack membrane</location>
    </subcellularLocation>
    <subcellularLocation>
        <location evidence="2">Secreted</location>
    </subcellularLocation>
</comment>
<evidence type="ECO:0000256" key="1">
    <source>
        <dbReference type="ARBA" id="ARBA00004323"/>
    </source>
</evidence>
<evidence type="ECO:0000256" key="25">
    <source>
        <dbReference type="ARBA" id="ARBA00043816"/>
    </source>
</evidence>
<evidence type="ECO:0000256" key="29">
    <source>
        <dbReference type="ARBA" id="ARBA00072809"/>
    </source>
</evidence>
<evidence type="ECO:0000313" key="38">
    <source>
        <dbReference type="RefSeq" id="XP_002741496.1"/>
    </source>
</evidence>
<dbReference type="FunFam" id="3.90.1480.20:FF:000002">
    <property type="entry name" value="CMP-N-acetylneuraminate-beta-galactosamide- alpha-2,3-sialyltransferase 2"/>
    <property type="match status" value="1"/>
</dbReference>
<dbReference type="Gene3D" id="3.90.1480.20">
    <property type="entry name" value="Glycosyl transferase family 29"/>
    <property type="match status" value="1"/>
</dbReference>
<evidence type="ECO:0000256" key="26">
    <source>
        <dbReference type="ARBA" id="ARBA00047509"/>
    </source>
</evidence>
<evidence type="ECO:0000256" key="2">
    <source>
        <dbReference type="ARBA" id="ARBA00004613"/>
    </source>
</evidence>
<feature type="binding site" evidence="33">
    <location>
        <position position="233"/>
    </location>
    <ligand>
        <name>substrate</name>
    </ligand>
</feature>
<dbReference type="GO" id="GO:0032580">
    <property type="term" value="C:Golgi cisterna membrane"/>
    <property type="evidence" value="ECO:0007669"/>
    <property type="project" value="UniProtKB-SubCell"/>
</dbReference>
<dbReference type="GO" id="GO:0006629">
    <property type="term" value="P:lipid metabolic process"/>
    <property type="evidence" value="ECO:0007669"/>
    <property type="project" value="UniProtKB-KW"/>
</dbReference>
<dbReference type="OrthoDB" id="10264956at2759"/>
<keyword evidence="15" id="KW-0325">Glycoprotein</keyword>
<comment type="catalytic activity">
    <reaction evidence="16">
        <text>a beta-D-galactosyl-(1-&gt;3)-N-acetyl-alpha-D-galactosaminyl derivative + CMP-N-acetyl-beta-neuraminate = an N-acetyl-alpha-neuraminyl-(2-&gt;3)-beta-D-galactosyl-(1-&gt;3)-N-acetyl-alpha-D-galactosaminyl derivative + CMP + H(+)</text>
        <dbReference type="Rhea" id="RHEA:21616"/>
        <dbReference type="ChEBI" id="CHEBI:15378"/>
        <dbReference type="ChEBI" id="CHEBI:57812"/>
        <dbReference type="ChEBI" id="CHEBI:60377"/>
        <dbReference type="ChEBI" id="CHEBI:133470"/>
        <dbReference type="ChEBI" id="CHEBI:139596"/>
        <dbReference type="EC" id="2.4.3.4"/>
    </reaction>
    <physiologicalReaction direction="left-to-right" evidence="16">
        <dbReference type="Rhea" id="RHEA:21617"/>
    </physiologicalReaction>
</comment>
<organism evidence="36">
    <name type="scientific">Saccoglossus kowalevskii</name>
    <name type="common">Acorn worm</name>
    <dbReference type="NCBI Taxonomy" id="10224"/>
    <lineage>
        <taxon>Eukaryota</taxon>
        <taxon>Metazoa</taxon>
        <taxon>Hemichordata</taxon>
        <taxon>Enteropneusta</taxon>
        <taxon>Harrimaniidae</taxon>
        <taxon>Saccoglossus</taxon>
    </lineage>
</organism>
<dbReference type="EC" id="2.4.3.4" evidence="19"/>
<keyword evidence="7 36" id="KW-0808">Transferase</keyword>
<evidence type="ECO:0000313" key="37">
    <source>
        <dbReference type="Proteomes" id="UP000694865"/>
    </source>
</evidence>
<feature type="binding site" evidence="33">
    <location>
        <position position="293"/>
    </location>
    <ligand>
        <name>substrate</name>
    </ligand>
</feature>
<dbReference type="PANTHER" id="PTHR46032">
    <property type="entry name" value="ALPHA-2,3-SIALYLTRANSFERASE ST3GAL I ISOFORM X1"/>
    <property type="match status" value="1"/>
</dbReference>
<evidence type="ECO:0000256" key="35">
    <source>
        <dbReference type="SAM" id="Phobius"/>
    </source>
</evidence>
<comment type="catalytic activity">
    <reaction evidence="26">
        <text>ganglioside GM1 (d18:1(4E)/18:0) + CMP-N-acetyl-beta-neuraminate = ganglioside GD1a (18:1(4E)/18:0) + CMP + H(+)</text>
        <dbReference type="Rhea" id="RHEA:48248"/>
        <dbReference type="ChEBI" id="CHEBI:15378"/>
        <dbReference type="ChEBI" id="CHEBI:57812"/>
        <dbReference type="ChEBI" id="CHEBI:60377"/>
        <dbReference type="ChEBI" id="CHEBI:73110"/>
        <dbReference type="ChEBI" id="CHEBI:90153"/>
    </reaction>
    <physiologicalReaction direction="left-to-right" evidence="26">
        <dbReference type="Rhea" id="RHEA:48249"/>
    </physiologicalReaction>
</comment>
<evidence type="ECO:0000313" key="36">
    <source>
        <dbReference type="EMBL" id="ALR88575.1"/>
    </source>
</evidence>
<comment type="similarity">
    <text evidence="4">Belongs to the glycosyltransferase 29 family.</text>
</comment>
<evidence type="ECO:0000256" key="6">
    <source>
        <dbReference type="ARBA" id="ARBA00022676"/>
    </source>
</evidence>
<evidence type="ECO:0000256" key="5">
    <source>
        <dbReference type="ARBA" id="ARBA00022525"/>
    </source>
</evidence>
<dbReference type="CDD" id="cd23966">
    <property type="entry name" value="GT29_ST3GAL1_2"/>
    <property type="match status" value="1"/>
</dbReference>
<keyword evidence="12" id="KW-0443">Lipid metabolism</keyword>
<evidence type="ECO:0000256" key="12">
    <source>
        <dbReference type="ARBA" id="ARBA00023098"/>
    </source>
</evidence>
<evidence type="ECO:0000256" key="23">
    <source>
        <dbReference type="ARBA" id="ARBA00043673"/>
    </source>
</evidence>
<dbReference type="GO" id="GO:0097503">
    <property type="term" value="P:sialylation"/>
    <property type="evidence" value="ECO:0007669"/>
    <property type="project" value="TreeGrafter"/>
</dbReference>
<keyword evidence="5" id="KW-0964">Secreted</keyword>
<dbReference type="Pfam" id="PF00777">
    <property type="entry name" value="Glyco_transf_29"/>
    <property type="match status" value="1"/>
</dbReference>
<protein>
    <recommendedName>
        <fullName evidence="29">CMP-N-acetylneuraminate-beta-galactosamide-alpha-2,3-sialyltransferase 2</fullName>
        <ecNumber evidence="18">2.4.3.2</ecNumber>
        <ecNumber evidence="19">2.4.3.4</ecNumber>
    </recommendedName>
    <alternativeName>
        <fullName evidence="22">Gal-NAc6S</fullName>
    </alternativeName>
    <alternativeName>
        <fullName evidence="20">Gal-beta-1,3-GalNAc-alpha-2,3-sialyltransferase</fullName>
    </alternativeName>
    <alternativeName>
        <fullName evidence="21">Monosialoganglioside sialyltransferase</fullName>
    </alternativeName>
    <alternativeName>
        <fullName evidence="30">ST3Gal II</fullName>
    </alternativeName>
    <alternativeName>
        <fullName evidence="31">ST3GalA.2</fullName>
    </alternativeName>
    <alternativeName>
        <fullName evidence="32">Sialyltransferase 4B</fullName>
    </alternativeName>
</protein>
<accession>A0A0U2UAG8</accession>
<feature type="binding site" evidence="33">
    <location>
        <position position="173"/>
    </location>
    <ligand>
        <name>substrate</name>
    </ligand>
</feature>
<evidence type="ECO:0000256" key="3">
    <source>
        <dbReference type="ARBA" id="ARBA00004922"/>
    </source>
</evidence>
<dbReference type="GO" id="GO:0047288">
    <property type="term" value="F:beta-D-galactosyl-(1-&gt;3)-N-acetyl-beta-D-galactosaminide alpha-2,3- sialyltransferase"/>
    <property type="evidence" value="ECO:0007669"/>
    <property type="project" value="UniProtKB-EC"/>
</dbReference>
<evidence type="ECO:0000256" key="27">
    <source>
        <dbReference type="ARBA" id="ARBA00052027"/>
    </source>
</evidence>
<feature type="binding site" evidence="33">
    <location>
        <position position="106"/>
    </location>
    <ligand>
        <name>substrate</name>
    </ligand>
</feature>
<evidence type="ECO:0000256" key="16">
    <source>
        <dbReference type="ARBA" id="ARBA00036292"/>
    </source>
</evidence>
<evidence type="ECO:0000256" key="31">
    <source>
        <dbReference type="ARBA" id="ARBA00081332"/>
    </source>
</evidence>
<dbReference type="EC" id="2.4.3.2" evidence="18"/>
<evidence type="ECO:0000256" key="17">
    <source>
        <dbReference type="ARBA" id="ARBA00037859"/>
    </source>
</evidence>
<reference evidence="36" key="1">
    <citation type="journal article" date="2015" name="Nature">
        <title>Hemichordate genomes and deuterostome origins.</title>
        <authorList>
            <person name="Simakov O."/>
            <person name="Kawashima T."/>
            <person name="Marletaz F."/>
            <person name="Jenkins J."/>
            <person name="Koyanagi R."/>
            <person name="Mitros T."/>
            <person name="Hisata K."/>
            <person name="Bredeson J."/>
            <person name="Shoguchi E."/>
            <person name="Gyoja F."/>
            <person name="Yue J.X."/>
            <person name="Chen Y.C."/>
            <person name="Freeman R.M.Jr."/>
            <person name="Sasaki A."/>
            <person name="Hikosaka-Katayama T."/>
            <person name="Sato A."/>
            <person name="Fujie M."/>
            <person name="Baughman K.W."/>
            <person name="Levine J."/>
            <person name="Gonzalez P."/>
            <person name="Cameron C."/>
            <person name="Fritzenwanker J.H."/>
            <person name="Pani A.M."/>
            <person name="Goto H."/>
            <person name="Kanda M."/>
            <person name="Arakaki N."/>
            <person name="Yamasaki S."/>
            <person name="Qu J."/>
            <person name="Cree A."/>
            <person name="Ding Y."/>
            <person name="Dinh H.H."/>
            <person name="Dugan S."/>
            <person name="Holder M."/>
            <person name="Jhangiani S.N."/>
            <person name="Kovar C.L."/>
            <person name="Lee S.L."/>
            <person name="Lewis L.R."/>
            <person name="Morton D."/>
            <person name="Nazareth L.V."/>
            <person name="Okwuonu G."/>
            <person name="Santibanez J."/>
            <person name="Chen R."/>
            <person name="Richards S."/>
            <person name="Muzny D.M."/>
            <person name="Gillis A."/>
            <person name="Peshkin L."/>
            <person name="Wu M."/>
            <person name="Humphreys T."/>
            <person name="Su Y.H."/>
            <person name="Putnam N.H."/>
            <person name="Schmutz J."/>
            <person name="Fujiyama A."/>
            <person name="Yu J.K."/>
            <person name="Tagawa K."/>
            <person name="Worley K.C."/>
            <person name="Gibbs R.A."/>
            <person name="Kirschner M.W."/>
            <person name="Lowe C.J."/>
            <person name="Satoh N."/>
            <person name="Rokhsar D.S."/>
            <person name="Gerhart J."/>
        </authorList>
    </citation>
    <scope>NUCLEOTIDE SEQUENCE</scope>
</reference>
<keyword evidence="13 35" id="KW-0472">Membrane</keyword>
<comment type="catalytic activity">
    <reaction evidence="25">
        <text>a ganglioside GA1 + CMP-N-acetyl-beta-neuraminate = a ganglioside GM1b + CMP + H(+)</text>
        <dbReference type="Rhea" id="RHEA:48244"/>
        <dbReference type="ChEBI" id="CHEBI:15378"/>
        <dbReference type="ChEBI" id="CHEBI:57812"/>
        <dbReference type="ChEBI" id="CHEBI:60377"/>
        <dbReference type="ChEBI" id="CHEBI:88069"/>
        <dbReference type="ChEBI" id="CHEBI:90151"/>
    </reaction>
    <physiologicalReaction direction="left-to-right" evidence="25">
        <dbReference type="Rhea" id="RHEA:48245"/>
    </physiologicalReaction>
</comment>
<dbReference type="Proteomes" id="UP000694865">
    <property type="component" value="Unplaced"/>
</dbReference>
<dbReference type="GO" id="GO:0003836">
    <property type="term" value="F:beta-galactoside (CMP) alpha-2,3-sialyltransferase activity"/>
    <property type="evidence" value="ECO:0007669"/>
    <property type="project" value="UniProtKB-EC"/>
</dbReference>
<keyword evidence="10 35" id="KW-1133">Transmembrane helix</keyword>